<dbReference type="Pfam" id="PF17745">
    <property type="entry name" value="Ydr279_N"/>
    <property type="match status" value="1"/>
</dbReference>
<dbReference type="GO" id="GO:0032299">
    <property type="term" value="C:ribonuclease H2 complex"/>
    <property type="evidence" value="ECO:0007669"/>
    <property type="project" value="InterPro"/>
</dbReference>
<sequence>MSDERRIIVVPIQQSGCVLQQLRLPHPHSGKPTSYYADAENEVLLEAATVDMDGRRSWLGDGWVSANGSASLMTPIDPLFIYLGLLTTMSMSSGDEWKYVDVDSLRLETNDTMDAMSVGVLLDMSRVRSRALNALCDVRDISSDMQVAKIDPTKVLSWLRRKCDPSKLPKVLESSVADMTVDAELARQARQREMALLVSEYLSLYWTTKLFAEFGGFTQVSESEQLLVKRVQAVAFDAPESYVQGVASPNAGSKLAAKQEVRS</sequence>
<dbReference type="PANTHER" id="PTHR13383:SF11">
    <property type="entry name" value="RIBONUCLEASE H2 SUBUNIT B"/>
    <property type="match status" value="1"/>
</dbReference>
<dbReference type="Gene3D" id="1.10.20.120">
    <property type="match status" value="1"/>
</dbReference>
<feature type="domain" description="Rnh202 triple barrel" evidence="1">
    <location>
        <begin position="19"/>
        <end position="77"/>
    </location>
</feature>
<reference evidence="2" key="1">
    <citation type="submission" date="2022-07" db="EMBL/GenBank/DDBJ databases">
        <title>Phylogenomic reconstructions and comparative analyses of Kickxellomycotina fungi.</title>
        <authorList>
            <person name="Reynolds N.K."/>
            <person name="Stajich J.E."/>
            <person name="Barry K."/>
            <person name="Grigoriev I.V."/>
            <person name="Crous P."/>
            <person name="Smith M.E."/>
        </authorList>
    </citation>
    <scope>NUCLEOTIDE SEQUENCE</scope>
    <source>
        <strain evidence="2">BCRC 34297</strain>
    </source>
</reference>
<dbReference type="GO" id="GO:0006401">
    <property type="term" value="P:RNA catabolic process"/>
    <property type="evidence" value="ECO:0007669"/>
    <property type="project" value="TreeGrafter"/>
</dbReference>
<name>A0A9W8H3C7_9FUNG</name>
<dbReference type="EMBL" id="JANBUH010000077">
    <property type="protein sequence ID" value="KAJ2755119.1"/>
    <property type="molecule type" value="Genomic_DNA"/>
</dbReference>
<protein>
    <recommendedName>
        <fullName evidence="1">Rnh202 triple barrel domain-containing protein</fullName>
    </recommendedName>
</protein>
<dbReference type="InterPro" id="IPR040456">
    <property type="entry name" value="RNase_H2_suB"/>
</dbReference>
<keyword evidence="3" id="KW-1185">Reference proteome</keyword>
<dbReference type="GO" id="GO:0005654">
    <property type="term" value="C:nucleoplasm"/>
    <property type="evidence" value="ECO:0007669"/>
    <property type="project" value="TreeGrafter"/>
</dbReference>
<comment type="caution">
    <text evidence="2">The sequence shown here is derived from an EMBL/GenBank/DDBJ whole genome shotgun (WGS) entry which is preliminary data.</text>
</comment>
<evidence type="ECO:0000259" key="1">
    <source>
        <dbReference type="Pfam" id="PF17745"/>
    </source>
</evidence>
<proteinExistence type="predicted"/>
<evidence type="ECO:0000313" key="2">
    <source>
        <dbReference type="EMBL" id="KAJ2755119.1"/>
    </source>
</evidence>
<dbReference type="OrthoDB" id="29098at2759"/>
<accession>A0A9W8H3C7</accession>
<dbReference type="InterPro" id="IPR041195">
    <property type="entry name" value="Rnh202_N"/>
</dbReference>
<dbReference type="Gene3D" id="2.20.25.530">
    <property type="match status" value="1"/>
</dbReference>
<evidence type="ECO:0000313" key="3">
    <source>
        <dbReference type="Proteomes" id="UP001140011"/>
    </source>
</evidence>
<dbReference type="PANTHER" id="PTHR13383">
    <property type="entry name" value="RIBONUCLEASE H2 SUBUNIT B"/>
    <property type="match status" value="1"/>
</dbReference>
<organism evidence="2 3">
    <name type="scientific">Coemansia pectinata</name>
    <dbReference type="NCBI Taxonomy" id="1052879"/>
    <lineage>
        <taxon>Eukaryota</taxon>
        <taxon>Fungi</taxon>
        <taxon>Fungi incertae sedis</taxon>
        <taxon>Zoopagomycota</taxon>
        <taxon>Kickxellomycotina</taxon>
        <taxon>Kickxellomycetes</taxon>
        <taxon>Kickxellales</taxon>
        <taxon>Kickxellaceae</taxon>
        <taxon>Coemansia</taxon>
    </lineage>
</organism>
<gene>
    <name evidence="2" type="ORF">GGI19_001903</name>
</gene>
<dbReference type="Proteomes" id="UP001140011">
    <property type="component" value="Unassembled WGS sequence"/>
</dbReference>
<dbReference type="AlphaFoldDB" id="A0A9W8H3C7"/>